<accession>A0ABV6LLW1</accession>
<evidence type="ECO:0000259" key="1">
    <source>
        <dbReference type="Pfam" id="PF16291"/>
    </source>
</evidence>
<dbReference type="EMBL" id="JBHLTP010000004">
    <property type="protein sequence ID" value="MFC0523391.1"/>
    <property type="molecule type" value="Genomic_DNA"/>
</dbReference>
<dbReference type="SUPFAM" id="SSF54909">
    <property type="entry name" value="Dimeric alpha+beta barrel"/>
    <property type="match status" value="1"/>
</dbReference>
<dbReference type="Pfam" id="PF16291">
    <property type="entry name" value="DUF4937"/>
    <property type="match status" value="1"/>
</dbReference>
<reference evidence="2 3" key="1">
    <citation type="submission" date="2024-09" db="EMBL/GenBank/DDBJ databases">
        <authorList>
            <person name="Sun Q."/>
            <person name="Mori K."/>
        </authorList>
    </citation>
    <scope>NUCLEOTIDE SEQUENCE [LARGE SCALE GENOMIC DNA]</scope>
    <source>
        <strain evidence="2 3">NCAIM B.02529</strain>
    </source>
</reference>
<dbReference type="InterPro" id="IPR011008">
    <property type="entry name" value="Dimeric_a/b-barrel"/>
</dbReference>
<evidence type="ECO:0000313" key="2">
    <source>
        <dbReference type="EMBL" id="MFC0523391.1"/>
    </source>
</evidence>
<gene>
    <name evidence="2" type="ORF">ACFFGV_07315</name>
</gene>
<organism evidence="2 3">
    <name type="scientific">Pontibacillus salicampi</name>
    <dbReference type="NCBI Taxonomy" id="1449801"/>
    <lineage>
        <taxon>Bacteria</taxon>
        <taxon>Bacillati</taxon>
        <taxon>Bacillota</taxon>
        <taxon>Bacilli</taxon>
        <taxon>Bacillales</taxon>
        <taxon>Bacillaceae</taxon>
        <taxon>Pontibacillus</taxon>
    </lineage>
</organism>
<name>A0ABV6LLW1_9BACI</name>
<evidence type="ECO:0000313" key="3">
    <source>
        <dbReference type="Proteomes" id="UP001589836"/>
    </source>
</evidence>
<protein>
    <submittedName>
        <fullName evidence="2">YdbC family protein</fullName>
    </submittedName>
</protein>
<proteinExistence type="predicted"/>
<dbReference type="Proteomes" id="UP001589836">
    <property type="component" value="Unassembled WGS sequence"/>
</dbReference>
<dbReference type="RefSeq" id="WP_377346130.1">
    <property type="nucleotide sequence ID" value="NZ_JBHLTP010000004.1"/>
</dbReference>
<comment type="caution">
    <text evidence="2">The sequence shown here is derived from an EMBL/GenBank/DDBJ whole genome shotgun (WGS) entry which is preliminary data.</text>
</comment>
<feature type="domain" description="DUF4937" evidence="1">
    <location>
        <begin position="2"/>
        <end position="88"/>
    </location>
</feature>
<keyword evidence="3" id="KW-1185">Reference proteome</keyword>
<dbReference type="InterPro" id="IPR032555">
    <property type="entry name" value="DUF4937"/>
</dbReference>
<sequence>MLIKWIVCTVPERNKEDFAQAQSQWKKLRYIDGFIGQIGGWSSQDKSQAGILTFWKDRDSYQFFMEHVHDKIFNQSGQGDTYDNITIEILENNWDISDFYLTNELQHTTYLHILQGEVIQGDKLGNYQAWGGLIPAENNSMGIVISFDKDERLKENYLTEALQNRDELIFPINQEWKVV</sequence>